<gene>
    <name evidence="3" type="primary">CSON014446</name>
</gene>
<dbReference type="GO" id="GO:0001786">
    <property type="term" value="F:phosphatidylserine binding"/>
    <property type="evidence" value="ECO:0007669"/>
    <property type="project" value="TreeGrafter"/>
</dbReference>
<dbReference type="GO" id="GO:0030276">
    <property type="term" value="F:clathrin binding"/>
    <property type="evidence" value="ECO:0007669"/>
    <property type="project" value="TreeGrafter"/>
</dbReference>
<name>A0A336LHV0_CULSO</name>
<dbReference type="GO" id="GO:0000149">
    <property type="term" value="F:SNARE binding"/>
    <property type="evidence" value="ECO:0007669"/>
    <property type="project" value="TreeGrafter"/>
</dbReference>
<sequence length="486" mass="54472">MSSFSMSKLKNLLPTKTSYSNFAANSTRKTNENEKLEPEVGFRLELDSGKAKNSKEKDRPPELIVHLIGARHLPTSFGLKSVKGYVVKVKLFPGSIRHESSIQTASWPKFNDTFSFPMGPVLKSSMKQKQTKTEIGDVNLPERLFNGHFIVFTVFALLELPPGAQNKIQEALTEFKRQGSLLLRQRPASLMKGNSVSEEDEVKVKGGKGDKSAKEAKIKHDSDIPKEKILTASESQRNIGSVTWSIEPKLFVGDAKKDHFVTEEMWKSIKELTINHVNESRMSVQSSVRGQLELILELCEIEPPSPLTPNPPGNPFDCDANSDDVKSPKTPSNTRSFSFKGVKSIMKLTKKPKNRSLYLKVITSRMRCSIKAKEEFEKSASDMYIKTSVFKFNDIPLKAWKSENFAPTLSSRWDPNEATISIPIDDESDLENINIRISVATKNKMGKKLVFGEINLGPKASGSLLEHWGNMISNRGNPVAMWHNFQ</sequence>
<dbReference type="Pfam" id="PF00168">
    <property type="entry name" value="C2"/>
    <property type="match status" value="2"/>
</dbReference>
<dbReference type="GO" id="GO:0005509">
    <property type="term" value="F:calcium ion binding"/>
    <property type="evidence" value="ECO:0007669"/>
    <property type="project" value="TreeGrafter"/>
</dbReference>
<dbReference type="GO" id="GO:0070382">
    <property type="term" value="C:exocytic vesicle"/>
    <property type="evidence" value="ECO:0007669"/>
    <property type="project" value="TreeGrafter"/>
</dbReference>
<dbReference type="SUPFAM" id="SSF49562">
    <property type="entry name" value="C2 domain (Calcium/lipid-binding domain, CaLB)"/>
    <property type="match status" value="1"/>
</dbReference>
<evidence type="ECO:0000313" key="3">
    <source>
        <dbReference type="EMBL" id="SSX17456.1"/>
    </source>
</evidence>
<evidence type="ECO:0000256" key="1">
    <source>
        <dbReference type="SAM" id="MobiDB-lite"/>
    </source>
</evidence>
<dbReference type="OMA" id="QTMHEHE"/>
<dbReference type="InterPro" id="IPR000008">
    <property type="entry name" value="C2_dom"/>
</dbReference>
<dbReference type="InterPro" id="IPR035892">
    <property type="entry name" value="C2_domain_sf"/>
</dbReference>
<feature type="region of interest" description="Disordered" evidence="1">
    <location>
        <begin position="303"/>
        <end position="334"/>
    </location>
</feature>
<accession>A0A336LHV0</accession>
<dbReference type="Gene3D" id="2.60.40.150">
    <property type="entry name" value="C2 domain"/>
    <property type="match status" value="1"/>
</dbReference>
<dbReference type="GO" id="GO:0017156">
    <property type="term" value="P:calcium-ion regulated exocytosis"/>
    <property type="evidence" value="ECO:0007669"/>
    <property type="project" value="TreeGrafter"/>
</dbReference>
<protein>
    <submittedName>
        <fullName evidence="3">CSON014446 protein</fullName>
    </submittedName>
</protein>
<dbReference type="GO" id="GO:0005544">
    <property type="term" value="F:calcium-dependent phospholipid binding"/>
    <property type="evidence" value="ECO:0007669"/>
    <property type="project" value="TreeGrafter"/>
</dbReference>
<feature type="compositionally biased region" description="Basic and acidic residues" evidence="1">
    <location>
        <begin position="202"/>
        <end position="220"/>
    </location>
</feature>
<feature type="compositionally biased region" description="Pro residues" evidence="1">
    <location>
        <begin position="303"/>
        <end position="314"/>
    </location>
</feature>
<dbReference type="EMBL" id="UFQT01000007">
    <property type="protein sequence ID" value="SSX17456.1"/>
    <property type="molecule type" value="Genomic_DNA"/>
</dbReference>
<proteinExistence type="predicted"/>
<dbReference type="GO" id="GO:0005886">
    <property type="term" value="C:plasma membrane"/>
    <property type="evidence" value="ECO:0007669"/>
    <property type="project" value="TreeGrafter"/>
</dbReference>
<organism evidence="3">
    <name type="scientific">Culicoides sonorensis</name>
    <name type="common">Biting midge</name>
    <dbReference type="NCBI Taxonomy" id="179676"/>
    <lineage>
        <taxon>Eukaryota</taxon>
        <taxon>Metazoa</taxon>
        <taxon>Ecdysozoa</taxon>
        <taxon>Arthropoda</taxon>
        <taxon>Hexapoda</taxon>
        <taxon>Insecta</taxon>
        <taxon>Pterygota</taxon>
        <taxon>Neoptera</taxon>
        <taxon>Endopterygota</taxon>
        <taxon>Diptera</taxon>
        <taxon>Nematocera</taxon>
        <taxon>Chironomoidea</taxon>
        <taxon>Ceratopogonidae</taxon>
        <taxon>Ceratopogoninae</taxon>
        <taxon>Culicoides</taxon>
        <taxon>Monoculicoides</taxon>
    </lineage>
</organism>
<feature type="domain" description="C2" evidence="2">
    <location>
        <begin position="63"/>
        <end position="120"/>
    </location>
</feature>
<dbReference type="PANTHER" id="PTHR10024:SF374">
    <property type="entry name" value="C2 DOMAIN-CONTAINING PROTEIN"/>
    <property type="match status" value="1"/>
</dbReference>
<reference evidence="3" key="1">
    <citation type="submission" date="2018-07" db="EMBL/GenBank/DDBJ databases">
        <authorList>
            <person name="Quirk P.G."/>
            <person name="Krulwich T.A."/>
        </authorList>
    </citation>
    <scope>NUCLEOTIDE SEQUENCE</scope>
</reference>
<evidence type="ECO:0000259" key="2">
    <source>
        <dbReference type="Pfam" id="PF00168"/>
    </source>
</evidence>
<feature type="domain" description="C2" evidence="2">
    <location>
        <begin position="375"/>
        <end position="468"/>
    </location>
</feature>
<feature type="region of interest" description="Disordered" evidence="1">
    <location>
        <begin position="193"/>
        <end position="220"/>
    </location>
</feature>
<dbReference type="PANTHER" id="PTHR10024">
    <property type="entry name" value="SYNAPTOTAGMIN"/>
    <property type="match status" value="1"/>
</dbReference>
<dbReference type="VEuPathDB" id="VectorBase:CSON014446"/>
<dbReference type="AlphaFoldDB" id="A0A336LHV0"/>